<proteinExistence type="inferred from homology"/>
<evidence type="ECO:0000313" key="10">
    <source>
        <dbReference type="Proteomes" id="UP000504637"/>
    </source>
</evidence>
<dbReference type="Proteomes" id="UP000504637">
    <property type="component" value="Unplaced"/>
</dbReference>
<evidence type="ECO:0000256" key="2">
    <source>
        <dbReference type="ARBA" id="ARBA00004922"/>
    </source>
</evidence>
<keyword evidence="10" id="KW-1185">Reference proteome</keyword>
<evidence type="ECO:0000256" key="4">
    <source>
        <dbReference type="ARBA" id="ARBA00022801"/>
    </source>
</evidence>
<keyword evidence="7" id="KW-0479">Metal-binding</keyword>
<name>A0A6J3MHT8_9PEZI</name>
<feature type="active site" description="Proton donor" evidence="6">
    <location>
        <position position="183"/>
    </location>
</feature>
<dbReference type="GeneID" id="54361467"/>
<evidence type="ECO:0000256" key="8">
    <source>
        <dbReference type="PIRSR" id="PIRSR601382-3"/>
    </source>
</evidence>
<feature type="disulfide bond" evidence="8">
    <location>
        <begin position="390"/>
        <end position="419"/>
    </location>
</feature>
<reference evidence="11" key="1">
    <citation type="submission" date="2020-01" db="EMBL/GenBank/DDBJ databases">
        <authorList>
            <consortium name="DOE Joint Genome Institute"/>
            <person name="Haridas S."/>
            <person name="Albert R."/>
            <person name="Binder M."/>
            <person name="Bloem J."/>
            <person name="Labutti K."/>
            <person name="Salamov A."/>
            <person name="Andreopoulos B."/>
            <person name="Baker S.E."/>
            <person name="Barry K."/>
            <person name="Bills G."/>
            <person name="Bluhm B.H."/>
            <person name="Cannon C."/>
            <person name="Castanera R."/>
            <person name="Culley D.E."/>
            <person name="Daum C."/>
            <person name="Ezra D."/>
            <person name="Gonzalez J.B."/>
            <person name="Henrissat B."/>
            <person name="Kuo A."/>
            <person name="Liang C."/>
            <person name="Lipzen A."/>
            <person name="Lutzoni F."/>
            <person name="Magnuson J."/>
            <person name="Mondo S."/>
            <person name="Nolan M."/>
            <person name="Ohm R."/>
            <person name="Pangilinan J."/>
            <person name="Park H.-J."/>
            <person name="Ramirez L."/>
            <person name="Alfaro M."/>
            <person name="Sun H."/>
            <person name="Tritt A."/>
            <person name="Yoshinaga Y."/>
            <person name="Zwiers L.-H."/>
            <person name="Turgeon B.G."/>
            <person name="Goodwin S.B."/>
            <person name="Spatafora J.W."/>
            <person name="Crous P.W."/>
            <person name="Grigoriev I.V."/>
        </authorList>
    </citation>
    <scope>NUCLEOTIDE SEQUENCE</scope>
    <source>
        <strain evidence="11">CBS 342.82</strain>
    </source>
</reference>
<dbReference type="GO" id="GO:0005975">
    <property type="term" value="P:carbohydrate metabolic process"/>
    <property type="evidence" value="ECO:0007669"/>
    <property type="project" value="InterPro"/>
</dbReference>
<dbReference type="InterPro" id="IPR050749">
    <property type="entry name" value="Glycosyl_Hydrolase_47"/>
</dbReference>
<protein>
    <recommendedName>
        <fullName evidence="9">alpha-1,2-Mannosidase</fullName>
        <ecNumber evidence="9">3.2.1.-</ecNumber>
    </recommendedName>
</protein>
<dbReference type="PANTHER" id="PTHR11742">
    <property type="entry name" value="MANNOSYL-OLIGOSACCHARIDE ALPHA-1,2-MANNOSIDASE-RELATED"/>
    <property type="match status" value="1"/>
</dbReference>
<evidence type="ECO:0000256" key="1">
    <source>
        <dbReference type="ARBA" id="ARBA00001913"/>
    </source>
</evidence>
<evidence type="ECO:0000256" key="9">
    <source>
        <dbReference type="RuleBase" id="RU361193"/>
    </source>
</evidence>
<reference evidence="11" key="2">
    <citation type="submission" date="2020-04" db="EMBL/GenBank/DDBJ databases">
        <authorList>
            <consortium name="NCBI Genome Project"/>
        </authorList>
    </citation>
    <scope>NUCLEOTIDE SEQUENCE</scope>
    <source>
        <strain evidence="11">CBS 342.82</strain>
    </source>
</reference>
<sequence>MLGRRRYQIFICIAVLIILAITQLREPIVTTYSTARTKYGALFPSATKNKDGRFRWSSVPVNYPVKALKSLPTGAPLALPKVQYQFPKELAEDAKKRKSRQGAVKAAFQRCWKTYSEYAWTHDEVTPVHAQTRDGFGGWSASLVDSLDTLWIMGLKAEFAKAVDAAMDINLGSSTLDSINVFETTIRHLGGFLSAYDLSGDARLLEKATEFGEMLLKAFDTPNRMPITRWDPRKALTGSQVADSTVLLAEIGSLTMEFTHLSQVTGDMRWYDAVDRITRLFASQQQKTALPGMWPVTVDAKRTDFTQDTFYTLNAMADSLYEYLPKMYALLGGLEPIYSEMYEASMATAIKYNLFKPMTPDEADILISGNVRTMGSNSPVLDAQGQHLGCFTGGMFSLGGKLFEMPDHVEIGKKLTHGCIWTYKALPRGIMPEVFEMVPCASASASCPWDESLWLQKVVEKAQEADGESAQAKGDDAQHITKRDRLPPGFTQIGDRRYILRPEAIESVFLLYRMTGERSLLDAAWTMYESIVAATQTSYAYAALADVTWSRDELLSMQASVQVDSMESFWMAETLKYFYLIFSEPSLISLDEWVFNTEAHPFKRPLPQ</sequence>
<dbReference type="PRINTS" id="PR00747">
    <property type="entry name" value="GLYHDRLASE47"/>
</dbReference>
<dbReference type="UniPathway" id="UPA00378"/>
<feature type="binding site" evidence="7">
    <location>
        <position position="597"/>
    </location>
    <ligand>
        <name>Ca(2+)</name>
        <dbReference type="ChEBI" id="CHEBI:29108"/>
    </ligand>
</feature>
<dbReference type="AlphaFoldDB" id="A0A6J3MHT8"/>
<gene>
    <name evidence="11" type="ORF">K489DRAFT_375348</name>
</gene>
<keyword evidence="7" id="KW-0106">Calcium</keyword>
<dbReference type="PANTHER" id="PTHR11742:SF89">
    <property type="entry name" value="ALPHA-1,2-MANNOSIDASE"/>
    <property type="match status" value="1"/>
</dbReference>
<dbReference type="SUPFAM" id="SSF48225">
    <property type="entry name" value="Seven-hairpin glycosidases"/>
    <property type="match status" value="1"/>
</dbReference>
<dbReference type="InterPro" id="IPR036026">
    <property type="entry name" value="Seven-hairpin_glycosidases"/>
</dbReference>
<organism evidence="11">
    <name type="scientific">Dissoconium aciculare CBS 342.82</name>
    <dbReference type="NCBI Taxonomy" id="1314786"/>
    <lineage>
        <taxon>Eukaryota</taxon>
        <taxon>Fungi</taxon>
        <taxon>Dikarya</taxon>
        <taxon>Ascomycota</taxon>
        <taxon>Pezizomycotina</taxon>
        <taxon>Dothideomycetes</taxon>
        <taxon>Dothideomycetidae</taxon>
        <taxon>Mycosphaerellales</taxon>
        <taxon>Dissoconiaceae</taxon>
        <taxon>Dissoconium</taxon>
    </lineage>
</organism>
<accession>A0A6J3MHT8</accession>
<evidence type="ECO:0000313" key="11">
    <source>
        <dbReference type="RefSeq" id="XP_033464295.1"/>
    </source>
</evidence>
<evidence type="ECO:0000256" key="5">
    <source>
        <dbReference type="ARBA" id="ARBA00023157"/>
    </source>
</evidence>
<dbReference type="GO" id="GO:0005509">
    <property type="term" value="F:calcium ion binding"/>
    <property type="evidence" value="ECO:0007669"/>
    <property type="project" value="InterPro"/>
</dbReference>
<dbReference type="Pfam" id="PF01532">
    <property type="entry name" value="Glyco_hydro_47"/>
    <property type="match status" value="1"/>
</dbReference>
<dbReference type="OrthoDB" id="8118055at2759"/>
<dbReference type="RefSeq" id="XP_033464295.1">
    <property type="nucleotide sequence ID" value="XM_033603667.1"/>
</dbReference>
<dbReference type="GO" id="GO:0016020">
    <property type="term" value="C:membrane"/>
    <property type="evidence" value="ECO:0007669"/>
    <property type="project" value="InterPro"/>
</dbReference>
<comment type="cofactor">
    <cofactor evidence="1 7">
        <name>Ca(2+)</name>
        <dbReference type="ChEBI" id="CHEBI:29108"/>
    </cofactor>
</comment>
<comment type="pathway">
    <text evidence="2">Protein modification; protein glycosylation.</text>
</comment>
<dbReference type="GO" id="GO:0004571">
    <property type="term" value="F:mannosyl-oligosaccharide 1,2-alpha-mannosidase activity"/>
    <property type="evidence" value="ECO:0007669"/>
    <property type="project" value="InterPro"/>
</dbReference>
<dbReference type="EC" id="3.2.1.-" evidence="9"/>
<dbReference type="GO" id="GO:0005783">
    <property type="term" value="C:endoplasmic reticulum"/>
    <property type="evidence" value="ECO:0007669"/>
    <property type="project" value="TreeGrafter"/>
</dbReference>
<evidence type="ECO:0000256" key="6">
    <source>
        <dbReference type="PIRSR" id="PIRSR601382-1"/>
    </source>
</evidence>
<comment type="similarity">
    <text evidence="3 9">Belongs to the glycosyl hydrolase 47 family.</text>
</comment>
<feature type="active site" evidence="6">
    <location>
        <position position="318"/>
    </location>
</feature>
<dbReference type="InterPro" id="IPR012341">
    <property type="entry name" value="6hp_glycosidase-like_sf"/>
</dbReference>
<keyword evidence="9" id="KW-0326">Glycosidase</keyword>
<keyword evidence="5 8" id="KW-1015">Disulfide bond</keyword>
<keyword evidence="4 9" id="KW-0378">Hydrolase</keyword>
<reference evidence="11" key="3">
    <citation type="submission" date="2025-08" db="UniProtKB">
        <authorList>
            <consortium name="RefSeq"/>
        </authorList>
    </citation>
    <scope>IDENTIFICATION</scope>
    <source>
        <strain evidence="11">CBS 342.82</strain>
    </source>
</reference>
<feature type="active site" description="Proton donor" evidence="6">
    <location>
        <position position="433"/>
    </location>
</feature>
<dbReference type="Gene3D" id="1.50.10.10">
    <property type="match status" value="1"/>
</dbReference>
<evidence type="ECO:0000256" key="7">
    <source>
        <dbReference type="PIRSR" id="PIRSR601382-2"/>
    </source>
</evidence>
<dbReference type="FunFam" id="1.50.10.10:FF:000037">
    <property type="entry name" value="alpha-1,2-Mannosidase"/>
    <property type="match status" value="1"/>
</dbReference>
<dbReference type="InterPro" id="IPR001382">
    <property type="entry name" value="Glyco_hydro_47"/>
</dbReference>
<dbReference type="GO" id="GO:0036503">
    <property type="term" value="P:ERAD pathway"/>
    <property type="evidence" value="ECO:0007669"/>
    <property type="project" value="UniProtKB-ARBA"/>
</dbReference>
<evidence type="ECO:0000256" key="3">
    <source>
        <dbReference type="ARBA" id="ARBA00007658"/>
    </source>
</evidence>
<feature type="active site" evidence="6">
    <location>
        <position position="503"/>
    </location>
</feature>